<protein>
    <submittedName>
        <fullName evidence="2">Uncharacterized protein</fullName>
    </submittedName>
</protein>
<evidence type="ECO:0000256" key="1">
    <source>
        <dbReference type="SAM" id="MobiDB-lite"/>
    </source>
</evidence>
<name>A0A550CI45_9AGAR</name>
<dbReference type="EMBL" id="VDMD01000007">
    <property type="protein sequence ID" value="TRM64467.1"/>
    <property type="molecule type" value="Genomic_DNA"/>
</dbReference>
<dbReference type="Proteomes" id="UP000320762">
    <property type="component" value="Unassembled WGS sequence"/>
</dbReference>
<sequence length="192" mass="21416">MKTSYSARYSACIRHYSVSSYHLVPAELAVNDQLLTFVFDNDPIQWLVPVLNRRHVPMPLTDDSTAWFVLPSTPPLLPAPPLLNITISSSVYGFMREDGGRHLSLRGQDRITLAEKTMSWQVEGRPEARLKDRKTTLTTSETASRSRQGRAALAPSLHFDCGKECTALTAKREGLYMPMTASSDKTFSNANV</sequence>
<reference evidence="2 3" key="1">
    <citation type="journal article" date="2019" name="New Phytol.">
        <title>Comparative genomics reveals unique wood-decay strategies and fruiting body development in the Schizophyllaceae.</title>
        <authorList>
            <person name="Almasi E."/>
            <person name="Sahu N."/>
            <person name="Krizsan K."/>
            <person name="Balint B."/>
            <person name="Kovacs G.M."/>
            <person name="Kiss B."/>
            <person name="Cseklye J."/>
            <person name="Drula E."/>
            <person name="Henrissat B."/>
            <person name="Nagy I."/>
            <person name="Chovatia M."/>
            <person name="Adam C."/>
            <person name="LaButti K."/>
            <person name="Lipzen A."/>
            <person name="Riley R."/>
            <person name="Grigoriev I.V."/>
            <person name="Nagy L.G."/>
        </authorList>
    </citation>
    <scope>NUCLEOTIDE SEQUENCE [LARGE SCALE GENOMIC DNA]</scope>
    <source>
        <strain evidence="2 3">NL-1724</strain>
    </source>
</reference>
<evidence type="ECO:0000313" key="2">
    <source>
        <dbReference type="EMBL" id="TRM64467.1"/>
    </source>
</evidence>
<keyword evidence="3" id="KW-1185">Reference proteome</keyword>
<comment type="caution">
    <text evidence="2">The sequence shown here is derived from an EMBL/GenBank/DDBJ whole genome shotgun (WGS) entry which is preliminary data.</text>
</comment>
<evidence type="ECO:0000313" key="3">
    <source>
        <dbReference type="Proteomes" id="UP000320762"/>
    </source>
</evidence>
<gene>
    <name evidence="2" type="ORF">BD626DRAFT_253059</name>
</gene>
<proteinExistence type="predicted"/>
<feature type="region of interest" description="Disordered" evidence="1">
    <location>
        <begin position="126"/>
        <end position="151"/>
    </location>
</feature>
<feature type="compositionally biased region" description="Basic and acidic residues" evidence="1">
    <location>
        <begin position="126"/>
        <end position="135"/>
    </location>
</feature>
<feature type="compositionally biased region" description="Polar residues" evidence="1">
    <location>
        <begin position="136"/>
        <end position="146"/>
    </location>
</feature>
<dbReference type="AlphaFoldDB" id="A0A550CI45"/>
<accession>A0A550CI45</accession>
<organism evidence="2 3">
    <name type="scientific">Schizophyllum amplum</name>
    <dbReference type="NCBI Taxonomy" id="97359"/>
    <lineage>
        <taxon>Eukaryota</taxon>
        <taxon>Fungi</taxon>
        <taxon>Dikarya</taxon>
        <taxon>Basidiomycota</taxon>
        <taxon>Agaricomycotina</taxon>
        <taxon>Agaricomycetes</taxon>
        <taxon>Agaricomycetidae</taxon>
        <taxon>Agaricales</taxon>
        <taxon>Schizophyllaceae</taxon>
        <taxon>Schizophyllum</taxon>
    </lineage>
</organism>